<evidence type="ECO:0000313" key="4">
    <source>
        <dbReference type="Proteomes" id="UP000318331"/>
    </source>
</evidence>
<gene>
    <name evidence="3" type="ORF">FB466_2678</name>
</gene>
<dbReference type="EMBL" id="VFPN01000004">
    <property type="protein sequence ID" value="TQM57682.1"/>
    <property type="molecule type" value="Genomic_DNA"/>
</dbReference>
<organism evidence="3 4">
    <name type="scientific">Klugiella xanthotipulae</name>
    <dbReference type="NCBI Taxonomy" id="244735"/>
    <lineage>
        <taxon>Bacteria</taxon>
        <taxon>Bacillati</taxon>
        <taxon>Actinomycetota</taxon>
        <taxon>Actinomycetes</taxon>
        <taxon>Micrococcales</taxon>
        <taxon>Microbacteriaceae</taxon>
        <taxon>Klugiella</taxon>
    </lineage>
</organism>
<dbReference type="AlphaFoldDB" id="A0A543HH78"/>
<evidence type="ECO:0000256" key="1">
    <source>
        <dbReference type="SAM" id="MobiDB-lite"/>
    </source>
</evidence>
<reference evidence="3 4" key="1">
    <citation type="submission" date="2019-06" db="EMBL/GenBank/DDBJ databases">
        <title>Sequencing the genomes of 1000 actinobacteria strains.</title>
        <authorList>
            <person name="Klenk H.-P."/>
        </authorList>
    </citation>
    <scope>NUCLEOTIDE SEQUENCE [LARGE SCALE GENOMIC DNA]</scope>
    <source>
        <strain evidence="3 4">DSM 18031</strain>
    </source>
</reference>
<keyword evidence="2" id="KW-0472">Membrane</keyword>
<proteinExistence type="predicted"/>
<evidence type="ECO:0000313" key="3">
    <source>
        <dbReference type="EMBL" id="TQM57682.1"/>
    </source>
</evidence>
<dbReference type="Proteomes" id="UP000318331">
    <property type="component" value="Unassembled WGS sequence"/>
</dbReference>
<accession>A0A543HH78</accession>
<evidence type="ECO:0000256" key="2">
    <source>
        <dbReference type="SAM" id="Phobius"/>
    </source>
</evidence>
<feature type="region of interest" description="Disordered" evidence="1">
    <location>
        <begin position="1"/>
        <end position="22"/>
    </location>
</feature>
<feature type="transmembrane region" description="Helical" evidence="2">
    <location>
        <begin position="43"/>
        <end position="64"/>
    </location>
</feature>
<name>A0A543HH78_9MICO</name>
<feature type="transmembrane region" description="Helical" evidence="2">
    <location>
        <begin position="70"/>
        <end position="96"/>
    </location>
</feature>
<protein>
    <submittedName>
        <fullName evidence="3">Uncharacterized protein</fullName>
    </submittedName>
</protein>
<comment type="caution">
    <text evidence="3">The sequence shown here is derived from an EMBL/GenBank/DDBJ whole genome shotgun (WGS) entry which is preliminary data.</text>
</comment>
<dbReference type="RefSeq" id="WP_141918970.1">
    <property type="nucleotide sequence ID" value="NZ_BAAAYS010000015.1"/>
</dbReference>
<sequence length="118" mass="12341">MTTSTPSGADDNLDAEGAAAEPVTVETVEERVVVRRAVRYPRLMVLGAIIGVVLGGIVTLLFPVGKDYTLGQILGFVCLAAGVIGLALGGLLALILDRTVGRRQTETVARRVTTHNAD</sequence>
<keyword evidence="2" id="KW-1133">Transmembrane helix</keyword>
<keyword evidence="4" id="KW-1185">Reference proteome</keyword>
<keyword evidence="2" id="KW-0812">Transmembrane</keyword>